<dbReference type="GO" id="GO:0005886">
    <property type="term" value="C:plasma membrane"/>
    <property type="evidence" value="ECO:0007669"/>
    <property type="project" value="TreeGrafter"/>
</dbReference>
<evidence type="ECO:0000313" key="3">
    <source>
        <dbReference type="Proteomes" id="UP000277108"/>
    </source>
</evidence>
<dbReference type="Pfam" id="PF05656">
    <property type="entry name" value="DUF805"/>
    <property type="match status" value="1"/>
</dbReference>
<keyword evidence="1" id="KW-0472">Membrane</keyword>
<dbReference type="OrthoDB" id="2414165at2"/>
<dbReference type="PANTHER" id="PTHR34980">
    <property type="entry name" value="INNER MEMBRANE PROTEIN-RELATED-RELATED"/>
    <property type="match status" value="1"/>
</dbReference>
<dbReference type="RefSeq" id="WP_123807314.1">
    <property type="nucleotide sequence ID" value="NZ_RKRK01000002.1"/>
</dbReference>
<dbReference type="AlphaFoldDB" id="A0A3N5BIT8"/>
<accession>A0A3N5BIT8</accession>
<evidence type="ECO:0000256" key="1">
    <source>
        <dbReference type="SAM" id="Phobius"/>
    </source>
</evidence>
<dbReference type="EMBL" id="RKRK01000002">
    <property type="protein sequence ID" value="RPF57746.1"/>
    <property type="molecule type" value="Genomic_DNA"/>
</dbReference>
<feature type="transmembrane region" description="Helical" evidence="1">
    <location>
        <begin position="115"/>
        <end position="142"/>
    </location>
</feature>
<comment type="caution">
    <text evidence="2">The sequence shown here is derived from an EMBL/GenBank/DDBJ whole genome shotgun (WGS) entry which is preliminary data.</text>
</comment>
<proteinExistence type="predicted"/>
<name>A0A3N5BIT8_9BACL</name>
<gene>
    <name evidence="2" type="ORF">EDD62_0379</name>
</gene>
<feature type="transmembrane region" description="Helical" evidence="1">
    <location>
        <begin position="84"/>
        <end position="109"/>
    </location>
</feature>
<protein>
    <submittedName>
        <fullName evidence="2">Uncharacterized protein DUF805</fullName>
    </submittedName>
</protein>
<evidence type="ECO:0000313" key="2">
    <source>
        <dbReference type="EMBL" id="RPF57746.1"/>
    </source>
</evidence>
<reference evidence="2 3" key="1">
    <citation type="submission" date="2018-11" db="EMBL/GenBank/DDBJ databases">
        <title>Genomic Encyclopedia of Type Strains, Phase IV (KMG-IV): sequencing the most valuable type-strain genomes for metagenomic binning, comparative biology and taxonomic classification.</title>
        <authorList>
            <person name="Goeker M."/>
        </authorList>
    </citation>
    <scope>NUCLEOTIDE SEQUENCE [LARGE SCALE GENOMIC DNA]</scope>
    <source>
        <strain evidence="2 3">DSM 29158</strain>
    </source>
</reference>
<organism evidence="2 3">
    <name type="scientific">Abyssicoccus albus</name>
    <dbReference type="NCBI Taxonomy" id="1817405"/>
    <lineage>
        <taxon>Bacteria</taxon>
        <taxon>Bacillati</taxon>
        <taxon>Bacillota</taxon>
        <taxon>Bacilli</taxon>
        <taxon>Bacillales</taxon>
        <taxon>Abyssicoccaceae</taxon>
    </lineage>
</organism>
<dbReference type="Proteomes" id="UP000277108">
    <property type="component" value="Unassembled WGS sequence"/>
</dbReference>
<keyword evidence="3" id="KW-1185">Reference proteome</keyword>
<dbReference type="PANTHER" id="PTHR34980:SF2">
    <property type="entry name" value="INNER MEMBRANE PROTEIN YHAH-RELATED"/>
    <property type="match status" value="1"/>
</dbReference>
<keyword evidence="1" id="KW-1133">Transmembrane helix</keyword>
<sequence length="165" mass="18320">MQQPPLTAIDCYKAFWTNALNIHGRASRREFWHPYWINFVLTTLLGIISAGTISSIFALAIIIPSFTLMTRRLHDTNHTMLLAVLNYFSGLVATTVAVIMVIMIVLLAASTGSMLFGLIFIIGLVSVAVAFLLLLYTIFILAKRGDEKPNNYGDGGTYQLVQYTE</sequence>
<dbReference type="InterPro" id="IPR008523">
    <property type="entry name" value="DUF805"/>
</dbReference>
<feature type="transmembrane region" description="Helical" evidence="1">
    <location>
        <begin position="35"/>
        <end position="63"/>
    </location>
</feature>
<keyword evidence="1" id="KW-0812">Transmembrane</keyword>